<dbReference type="PANTHER" id="PTHR46268:SF6">
    <property type="entry name" value="UNIVERSAL STRESS PROTEIN UP12"/>
    <property type="match status" value="1"/>
</dbReference>
<sequence length="297" mass="31068">MSAPGVSHGIVVAVDGSPSARAAVDWAARTAALRNLDLTLVHVLASPVAMTFPETPMPPGYAQWQEEQGKEHVQAALALIEEIEPSARPARVRGQIVTGSTIPTLVELSKHATMLVVGSRGHGWLRRSLLGSVSSGLLHHALCPVAVVRDEDMAAEHPGTAPVVVGCDGSPVSENAVAIAFEEAAFRGVPLVALNAWIDLAVNDVPAGLDFPAMAAEAERALAEQLAGWQERYPDVEVRRVVVAGRPADQLVEQSTAAQLVVVGSHGRGGFTGMLLGSVSSAVVQAVQTPVIVARRR</sequence>
<accession>A0A7I7SDS7</accession>
<dbReference type="InterPro" id="IPR006016">
    <property type="entry name" value="UspA"/>
</dbReference>
<dbReference type="Pfam" id="PF00582">
    <property type="entry name" value="Usp"/>
    <property type="match status" value="2"/>
</dbReference>
<proteinExistence type="inferred from homology"/>
<dbReference type="AlphaFoldDB" id="A0A7I7SDS7"/>
<dbReference type="SUPFAM" id="SSF52402">
    <property type="entry name" value="Adenine nucleotide alpha hydrolases-like"/>
    <property type="match status" value="2"/>
</dbReference>
<gene>
    <name evidence="2" type="ORF">B8W67_15030</name>
</gene>
<dbReference type="CDD" id="cd23944">
    <property type="entry name" value="USP_Rv2623_repeat1"/>
    <property type="match status" value="1"/>
</dbReference>
<comment type="similarity">
    <text evidence="1">Belongs to the universal stress protein A family.</text>
</comment>
<dbReference type="Proteomes" id="UP000193577">
    <property type="component" value="Unassembled WGS sequence"/>
</dbReference>
<reference evidence="2 3" key="1">
    <citation type="submission" date="2017-04" db="EMBL/GenBank/DDBJ databases">
        <title>The new phylogeny of genus Mycobacterium.</title>
        <authorList>
            <person name="Tortoli E."/>
            <person name="Trovato A."/>
            <person name="Cirillo D.M."/>
        </authorList>
    </citation>
    <scope>NUCLEOTIDE SEQUENCE [LARGE SCALE GENOMIC DNA]</scope>
    <source>
        <strain evidence="2 3">KCTC 19819</strain>
    </source>
</reference>
<protein>
    <submittedName>
        <fullName evidence="2">Universal stress protein</fullName>
    </submittedName>
</protein>
<keyword evidence="3" id="KW-1185">Reference proteome</keyword>
<dbReference type="Gene3D" id="3.40.50.620">
    <property type="entry name" value="HUPs"/>
    <property type="match status" value="2"/>
</dbReference>
<dbReference type="EMBL" id="NCXO01000036">
    <property type="protein sequence ID" value="OSC32634.1"/>
    <property type="molecule type" value="Genomic_DNA"/>
</dbReference>
<organism evidence="2 3">
    <name type="scientific">Mycolicibacillus koreensis</name>
    <dbReference type="NCBI Taxonomy" id="1069220"/>
    <lineage>
        <taxon>Bacteria</taxon>
        <taxon>Bacillati</taxon>
        <taxon>Actinomycetota</taxon>
        <taxon>Actinomycetes</taxon>
        <taxon>Mycobacteriales</taxon>
        <taxon>Mycobacteriaceae</taxon>
        <taxon>Mycolicibacillus</taxon>
    </lineage>
</organism>
<dbReference type="RefSeq" id="WP_069391117.1">
    <property type="nucleotide sequence ID" value="NZ_AP022594.1"/>
</dbReference>
<comment type="caution">
    <text evidence="2">The sequence shown here is derived from an EMBL/GenBank/DDBJ whole genome shotgun (WGS) entry which is preliminary data.</text>
</comment>
<dbReference type="PRINTS" id="PR01438">
    <property type="entry name" value="UNVRSLSTRESS"/>
</dbReference>
<evidence type="ECO:0000313" key="3">
    <source>
        <dbReference type="Proteomes" id="UP000193577"/>
    </source>
</evidence>
<evidence type="ECO:0000313" key="2">
    <source>
        <dbReference type="EMBL" id="OSC32634.1"/>
    </source>
</evidence>
<name>A0A7I7SDS7_9MYCO</name>
<evidence type="ECO:0000256" key="1">
    <source>
        <dbReference type="ARBA" id="ARBA00008791"/>
    </source>
</evidence>
<dbReference type="OrthoDB" id="3174546at2"/>
<dbReference type="InterPro" id="IPR006015">
    <property type="entry name" value="Universal_stress_UspA"/>
</dbReference>
<dbReference type="PANTHER" id="PTHR46268">
    <property type="entry name" value="STRESS RESPONSE PROTEIN NHAX"/>
    <property type="match status" value="1"/>
</dbReference>
<dbReference type="InterPro" id="IPR014729">
    <property type="entry name" value="Rossmann-like_a/b/a_fold"/>
</dbReference>